<dbReference type="WBParaSite" id="HPLM_0001117501-mRNA-1">
    <property type="protein sequence ID" value="HPLM_0001117501-mRNA-1"/>
    <property type="gene ID" value="HPLM_0001117501"/>
</dbReference>
<keyword evidence="2" id="KW-1185">Reference proteome</keyword>
<dbReference type="Gene3D" id="2.40.70.10">
    <property type="entry name" value="Acid Proteases"/>
    <property type="match status" value="1"/>
</dbReference>
<accession>A0A0N4WJI4</accession>
<dbReference type="AlphaFoldDB" id="A0A0N4WJI4"/>
<reference evidence="3" key="1">
    <citation type="submission" date="2017-02" db="UniProtKB">
        <authorList>
            <consortium name="WormBaseParasite"/>
        </authorList>
    </citation>
    <scope>IDENTIFICATION</scope>
</reference>
<protein>
    <submittedName>
        <fullName evidence="3">Peptidase A2 domain-containing protein</fullName>
    </submittedName>
</protein>
<dbReference type="CDD" id="cd00303">
    <property type="entry name" value="retropepsin_like"/>
    <property type="match status" value="1"/>
</dbReference>
<dbReference type="OrthoDB" id="5872974at2759"/>
<dbReference type="EMBL" id="UZAF01017483">
    <property type="protein sequence ID" value="VDO42124.1"/>
    <property type="molecule type" value="Genomic_DNA"/>
</dbReference>
<evidence type="ECO:0000313" key="3">
    <source>
        <dbReference type="WBParaSite" id="HPLM_0001117501-mRNA-1"/>
    </source>
</evidence>
<proteinExistence type="predicted"/>
<reference evidence="1 2" key="2">
    <citation type="submission" date="2018-11" db="EMBL/GenBank/DDBJ databases">
        <authorList>
            <consortium name="Pathogen Informatics"/>
        </authorList>
    </citation>
    <scope>NUCLEOTIDE SEQUENCE [LARGE SCALE GENOMIC DNA]</scope>
    <source>
        <strain evidence="1 2">MHpl1</strain>
    </source>
</reference>
<dbReference type="InterPro" id="IPR021109">
    <property type="entry name" value="Peptidase_aspartic_dom_sf"/>
</dbReference>
<gene>
    <name evidence="1" type="ORF">HPLM_LOCUS11167</name>
</gene>
<organism evidence="3">
    <name type="scientific">Haemonchus placei</name>
    <name type="common">Barber's pole worm</name>
    <dbReference type="NCBI Taxonomy" id="6290"/>
    <lineage>
        <taxon>Eukaryota</taxon>
        <taxon>Metazoa</taxon>
        <taxon>Ecdysozoa</taxon>
        <taxon>Nematoda</taxon>
        <taxon>Chromadorea</taxon>
        <taxon>Rhabditida</taxon>
        <taxon>Rhabditina</taxon>
        <taxon>Rhabditomorpha</taxon>
        <taxon>Strongyloidea</taxon>
        <taxon>Trichostrongylidae</taxon>
        <taxon>Haemonchus</taxon>
    </lineage>
</organism>
<sequence>MPRHRLPPNLTISQIELEDVVSTAEVTVAALSLDATQSYFVAQVPVRANGVNMLALVDTGAGVTVASQSLLPLLGIFVLEPCRTPAAVGMAGIPVRFVGAATITFQLGHQSLDHLVHFTETDCTPRAADAYNIILDHLAKDIALLTEGSLLTEDHVMVAPAVSRAASPKLFLSNPTDTPKVIYKDQHLTTAHPVVELPNGSIVDLYQHF</sequence>
<evidence type="ECO:0000313" key="2">
    <source>
        <dbReference type="Proteomes" id="UP000268014"/>
    </source>
</evidence>
<name>A0A0N4WJI4_HAEPC</name>
<dbReference type="Proteomes" id="UP000268014">
    <property type="component" value="Unassembled WGS sequence"/>
</dbReference>
<dbReference type="SUPFAM" id="SSF50630">
    <property type="entry name" value="Acid proteases"/>
    <property type="match status" value="1"/>
</dbReference>
<evidence type="ECO:0000313" key="1">
    <source>
        <dbReference type="EMBL" id="VDO42124.1"/>
    </source>
</evidence>